<gene>
    <name evidence="10" type="ORF">DRF58_08470</name>
</gene>
<reference evidence="10 11" key="1">
    <citation type="journal article" date="2006" name="Int. J. Syst. Evol. Microbiol.">
        <title>Chryseobacterium hispanicum sp. nov., isolated from the drinking water distribution system of Sevilla, Spain.</title>
        <authorList>
            <person name="Gallego V."/>
            <person name="Garcia M.T."/>
            <person name="Ventosa A."/>
        </authorList>
    </citation>
    <scope>NUCLEOTIDE SEQUENCE [LARGE SCALE GENOMIC DNA]</scope>
    <source>
        <strain evidence="10 11">KCTC 22104</strain>
    </source>
</reference>
<dbReference type="Pfam" id="PF01545">
    <property type="entry name" value="Cation_efflux"/>
    <property type="match status" value="1"/>
</dbReference>
<evidence type="ECO:0000313" key="10">
    <source>
        <dbReference type="EMBL" id="REC70786.1"/>
    </source>
</evidence>
<dbReference type="InterPro" id="IPR002524">
    <property type="entry name" value="Cation_efflux"/>
</dbReference>
<evidence type="ECO:0000256" key="6">
    <source>
        <dbReference type="ARBA" id="ARBA00023136"/>
    </source>
</evidence>
<comment type="similarity">
    <text evidence="2">Belongs to the cation diffusion facilitator (CDF) transporter (TC 2.A.4) family.</text>
</comment>
<keyword evidence="5 7" id="KW-1133">Transmembrane helix</keyword>
<feature type="transmembrane region" description="Helical" evidence="7">
    <location>
        <begin position="182"/>
        <end position="200"/>
    </location>
</feature>
<feature type="domain" description="Cation efflux protein cytoplasmic" evidence="9">
    <location>
        <begin position="212"/>
        <end position="290"/>
    </location>
</feature>
<comment type="subcellular location">
    <subcellularLocation>
        <location evidence="1">Membrane</location>
        <topology evidence="1">Multi-pass membrane protein</topology>
    </subcellularLocation>
</comment>
<keyword evidence="11" id="KW-1185">Reference proteome</keyword>
<dbReference type="InterPro" id="IPR027469">
    <property type="entry name" value="Cation_efflux_TMD_sf"/>
</dbReference>
<comment type="caution">
    <text evidence="10">The sequence shown here is derived from an EMBL/GenBank/DDBJ whole genome shotgun (WGS) entry which is preliminary data.</text>
</comment>
<name>A0A3D9CYD4_9FLAO</name>
<dbReference type="Proteomes" id="UP000256326">
    <property type="component" value="Unassembled WGS sequence"/>
</dbReference>
<dbReference type="OrthoDB" id="9806522at2"/>
<dbReference type="SUPFAM" id="SSF161111">
    <property type="entry name" value="Cation efflux protein transmembrane domain-like"/>
    <property type="match status" value="1"/>
</dbReference>
<feature type="transmembrane region" description="Helical" evidence="7">
    <location>
        <begin position="158"/>
        <end position="176"/>
    </location>
</feature>
<dbReference type="GO" id="GO:0015093">
    <property type="term" value="F:ferrous iron transmembrane transporter activity"/>
    <property type="evidence" value="ECO:0007669"/>
    <property type="project" value="TreeGrafter"/>
</dbReference>
<dbReference type="GO" id="GO:0005886">
    <property type="term" value="C:plasma membrane"/>
    <property type="evidence" value="ECO:0007669"/>
    <property type="project" value="TreeGrafter"/>
</dbReference>
<dbReference type="Pfam" id="PF16916">
    <property type="entry name" value="ZT_dimer"/>
    <property type="match status" value="1"/>
</dbReference>
<dbReference type="Gene3D" id="3.30.70.1350">
    <property type="entry name" value="Cation efflux protein, cytoplasmic domain"/>
    <property type="match status" value="1"/>
</dbReference>
<evidence type="ECO:0000256" key="2">
    <source>
        <dbReference type="ARBA" id="ARBA00008114"/>
    </source>
</evidence>
<feature type="transmembrane region" description="Helical" evidence="7">
    <location>
        <begin position="119"/>
        <end position="137"/>
    </location>
</feature>
<evidence type="ECO:0000256" key="4">
    <source>
        <dbReference type="ARBA" id="ARBA00022692"/>
    </source>
</evidence>
<protein>
    <submittedName>
        <fullName evidence="10">Cation diffusion facilitator family transporter</fullName>
    </submittedName>
</protein>
<feature type="transmembrane region" description="Helical" evidence="7">
    <location>
        <begin position="77"/>
        <end position="99"/>
    </location>
</feature>
<dbReference type="GO" id="GO:0015341">
    <property type="term" value="F:zinc efflux antiporter activity"/>
    <property type="evidence" value="ECO:0007669"/>
    <property type="project" value="TreeGrafter"/>
</dbReference>
<dbReference type="PANTHER" id="PTHR43840:SF15">
    <property type="entry name" value="MITOCHONDRIAL METAL TRANSPORTER 1-RELATED"/>
    <property type="match status" value="1"/>
</dbReference>
<proteinExistence type="inferred from homology"/>
<sequence length="330" mass="37205">MKTNKKTNSNIAFQKWIAVVGIILFVGKVIAWKLTNSDAVFSDAMESIVNVISAFLGLYSLYLAAKPKDENHPYGHGKVEFVTSAIEGSLISIAGVMIIYEGTNSLISGKVLSKLDLGIWIIAATAIVNYIIGYISIRKGKRENSIVLISSGKHLQSDTITTLGVVLSLVLVYFTKLIWLDSVVALIFGFYIIILGYKIIRKSLSGIMDEADPEMLERLATFLNENRKPEWIDIHNMKIQQFGSRLHIDAHITLPWYFELRTAHNEMEEVIKLIAKNTDRKVEFNFHMDDCKPTSCAICQVENCPVRQHIFTKKIDWNGENISQPDKHNS</sequence>
<evidence type="ECO:0000259" key="8">
    <source>
        <dbReference type="Pfam" id="PF01545"/>
    </source>
</evidence>
<dbReference type="RefSeq" id="WP_116034607.1">
    <property type="nucleotide sequence ID" value="NZ_JBHLVV010000023.1"/>
</dbReference>
<dbReference type="NCBIfam" id="TIGR01297">
    <property type="entry name" value="CDF"/>
    <property type="match status" value="1"/>
</dbReference>
<evidence type="ECO:0000259" key="9">
    <source>
        <dbReference type="Pfam" id="PF16916"/>
    </source>
</evidence>
<feature type="transmembrane region" description="Helical" evidence="7">
    <location>
        <begin position="44"/>
        <end position="65"/>
    </location>
</feature>
<accession>A0A3D9CYD4</accession>
<evidence type="ECO:0000256" key="7">
    <source>
        <dbReference type="SAM" id="Phobius"/>
    </source>
</evidence>
<evidence type="ECO:0000256" key="3">
    <source>
        <dbReference type="ARBA" id="ARBA00022448"/>
    </source>
</evidence>
<keyword evidence="4 7" id="KW-0812">Transmembrane</keyword>
<keyword evidence="6 7" id="KW-0472">Membrane</keyword>
<dbReference type="GO" id="GO:0015086">
    <property type="term" value="F:cadmium ion transmembrane transporter activity"/>
    <property type="evidence" value="ECO:0007669"/>
    <property type="project" value="TreeGrafter"/>
</dbReference>
<dbReference type="AlphaFoldDB" id="A0A3D9CYD4"/>
<dbReference type="InterPro" id="IPR058533">
    <property type="entry name" value="Cation_efflux_TM"/>
</dbReference>
<feature type="transmembrane region" description="Helical" evidence="7">
    <location>
        <begin position="12"/>
        <end position="32"/>
    </location>
</feature>
<feature type="domain" description="Cation efflux protein transmembrane" evidence="8">
    <location>
        <begin position="18"/>
        <end position="208"/>
    </location>
</feature>
<dbReference type="InterPro" id="IPR036837">
    <property type="entry name" value="Cation_efflux_CTD_sf"/>
</dbReference>
<evidence type="ECO:0000313" key="11">
    <source>
        <dbReference type="Proteomes" id="UP000256326"/>
    </source>
</evidence>
<evidence type="ECO:0000256" key="5">
    <source>
        <dbReference type="ARBA" id="ARBA00022989"/>
    </source>
</evidence>
<dbReference type="EMBL" id="QNUG01000014">
    <property type="protein sequence ID" value="REC70786.1"/>
    <property type="molecule type" value="Genomic_DNA"/>
</dbReference>
<dbReference type="SUPFAM" id="SSF160240">
    <property type="entry name" value="Cation efflux protein cytoplasmic domain-like"/>
    <property type="match status" value="1"/>
</dbReference>
<dbReference type="Gene3D" id="1.20.1510.10">
    <property type="entry name" value="Cation efflux protein transmembrane domain"/>
    <property type="match status" value="1"/>
</dbReference>
<evidence type="ECO:0000256" key="1">
    <source>
        <dbReference type="ARBA" id="ARBA00004141"/>
    </source>
</evidence>
<dbReference type="InterPro" id="IPR027470">
    <property type="entry name" value="Cation_efflux_CTD"/>
</dbReference>
<organism evidence="10 11">
    <name type="scientific">Epilithonimonas hispanica</name>
    <dbReference type="NCBI Taxonomy" id="358687"/>
    <lineage>
        <taxon>Bacteria</taxon>
        <taxon>Pseudomonadati</taxon>
        <taxon>Bacteroidota</taxon>
        <taxon>Flavobacteriia</taxon>
        <taxon>Flavobacteriales</taxon>
        <taxon>Weeksellaceae</taxon>
        <taxon>Chryseobacterium group</taxon>
        <taxon>Epilithonimonas</taxon>
    </lineage>
</organism>
<dbReference type="InterPro" id="IPR050291">
    <property type="entry name" value="CDF_Transporter"/>
</dbReference>
<keyword evidence="3" id="KW-0813">Transport</keyword>
<dbReference type="PANTHER" id="PTHR43840">
    <property type="entry name" value="MITOCHONDRIAL METAL TRANSPORTER 1-RELATED"/>
    <property type="match status" value="1"/>
</dbReference>
<dbReference type="GO" id="GO:0006882">
    <property type="term" value="P:intracellular zinc ion homeostasis"/>
    <property type="evidence" value="ECO:0007669"/>
    <property type="project" value="TreeGrafter"/>
</dbReference>